<proteinExistence type="predicted"/>
<feature type="compositionally biased region" description="Acidic residues" evidence="4">
    <location>
        <begin position="64"/>
        <end position="96"/>
    </location>
</feature>
<evidence type="ECO:0000256" key="1">
    <source>
        <dbReference type="ARBA" id="ARBA00004123"/>
    </source>
</evidence>
<gene>
    <name evidence="5" type="ORF">N7492_008307</name>
</gene>
<keyword evidence="2" id="KW-0804">Transcription</keyword>
<dbReference type="Proteomes" id="UP001146351">
    <property type="component" value="Unassembled WGS sequence"/>
</dbReference>
<feature type="compositionally biased region" description="Basic and acidic residues" evidence="4">
    <location>
        <begin position="22"/>
        <end position="35"/>
    </location>
</feature>
<keyword evidence="3" id="KW-0539">Nucleus</keyword>
<dbReference type="InterPro" id="IPR036322">
    <property type="entry name" value="WD40_repeat_dom_sf"/>
</dbReference>
<accession>A0A9W9LGM4</accession>
<dbReference type="SUPFAM" id="SSF50978">
    <property type="entry name" value="WD40 repeat-like"/>
    <property type="match status" value="1"/>
</dbReference>
<dbReference type="GO" id="GO:0005634">
    <property type="term" value="C:nucleus"/>
    <property type="evidence" value="ECO:0007669"/>
    <property type="project" value="UniProtKB-SubCell"/>
</dbReference>
<reference evidence="5" key="2">
    <citation type="journal article" date="2023" name="IMA Fungus">
        <title>Comparative genomic study of the Penicillium genus elucidates a diverse pangenome and 15 lateral gene transfer events.</title>
        <authorList>
            <person name="Petersen C."/>
            <person name="Sorensen T."/>
            <person name="Nielsen M.R."/>
            <person name="Sondergaard T.E."/>
            <person name="Sorensen J.L."/>
            <person name="Fitzpatrick D.A."/>
            <person name="Frisvad J.C."/>
            <person name="Nielsen K.L."/>
        </authorList>
    </citation>
    <scope>NUCLEOTIDE SEQUENCE</scope>
    <source>
        <strain evidence="5">IBT 21917</strain>
    </source>
</reference>
<dbReference type="InterPro" id="IPR052416">
    <property type="entry name" value="GTF3C_component"/>
</dbReference>
<organism evidence="5 6">
    <name type="scientific">Penicillium capsulatum</name>
    <dbReference type="NCBI Taxonomy" id="69766"/>
    <lineage>
        <taxon>Eukaryota</taxon>
        <taxon>Fungi</taxon>
        <taxon>Dikarya</taxon>
        <taxon>Ascomycota</taxon>
        <taxon>Pezizomycotina</taxon>
        <taxon>Eurotiomycetes</taxon>
        <taxon>Eurotiomycetidae</taxon>
        <taxon>Eurotiales</taxon>
        <taxon>Aspergillaceae</taxon>
        <taxon>Penicillium</taxon>
    </lineage>
</organism>
<dbReference type="PANTHER" id="PTHR15052">
    <property type="entry name" value="RNA POLYMERASE III TRANSCRIPTION INITIATION FACTOR COMPLEX SUBUNIT"/>
    <property type="match status" value="1"/>
</dbReference>
<evidence type="ECO:0000256" key="2">
    <source>
        <dbReference type="ARBA" id="ARBA00023163"/>
    </source>
</evidence>
<evidence type="ECO:0000256" key="4">
    <source>
        <dbReference type="SAM" id="MobiDB-lite"/>
    </source>
</evidence>
<evidence type="ECO:0000313" key="5">
    <source>
        <dbReference type="EMBL" id="KAJ5155504.1"/>
    </source>
</evidence>
<evidence type="ECO:0000256" key="3">
    <source>
        <dbReference type="ARBA" id="ARBA00023242"/>
    </source>
</evidence>
<dbReference type="InterPro" id="IPR015943">
    <property type="entry name" value="WD40/YVTN_repeat-like_dom_sf"/>
</dbReference>
<dbReference type="Gene3D" id="2.130.10.10">
    <property type="entry name" value="YVTN repeat-like/Quinoprotein amine dehydrogenase"/>
    <property type="match status" value="1"/>
</dbReference>
<name>A0A9W9LGM4_9EURO</name>
<dbReference type="GO" id="GO:0006383">
    <property type="term" value="P:transcription by RNA polymerase III"/>
    <property type="evidence" value="ECO:0007669"/>
    <property type="project" value="TreeGrafter"/>
</dbReference>
<comment type="subcellular location">
    <subcellularLocation>
        <location evidence="1">Nucleus</location>
    </subcellularLocation>
</comment>
<evidence type="ECO:0008006" key="7">
    <source>
        <dbReference type="Google" id="ProtNLM"/>
    </source>
</evidence>
<dbReference type="AlphaFoldDB" id="A0A9W9LGM4"/>
<comment type="caution">
    <text evidence="5">The sequence shown here is derived from an EMBL/GenBank/DDBJ whole genome shotgun (WGS) entry which is preliminary data.</text>
</comment>
<dbReference type="GO" id="GO:0000127">
    <property type="term" value="C:transcription factor TFIIIC complex"/>
    <property type="evidence" value="ECO:0007669"/>
    <property type="project" value="TreeGrafter"/>
</dbReference>
<keyword evidence="6" id="KW-1185">Reference proteome</keyword>
<evidence type="ECO:0000313" key="6">
    <source>
        <dbReference type="Proteomes" id="UP001146351"/>
    </source>
</evidence>
<dbReference type="PANTHER" id="PTHR15052:SF2">
    <property type="entry name" value="GENERAL TRANSCRIPTION FACTOR 3C POLYPEPTIDE 2"/>
    <property type="match status" value="1"/>
</dbReference>
<dbReference type="OrthoDB" id="4703at2759"/>
<sequence length="727" mass="81587">MAAPARRSGRNKGSRAVYTEDPFERAGISDEEGSKEVVAPPKRKGARRKGNESASDAEFVGGSDAEDPTQADATDSEEEDEVEEEDEEEDADPMDVDEPKRSFKPNKKLPNARPRYARQRRADGVVEMSAEETRYRGILDPKDHVSKQMHYLLTFGSDDRDLKATIFTRGRWRLGRDVALPSRLTLDSKPLQSDSHGPTFGVHTNDLTRESTMAWDWYYDEEVGKSFQKRQRIGRKLKESEARSRYLPRPRKGKHTVLLGPAEEQETFRLGYHESIDFGEAWGDATAPKSNERTGCKIREGWLINLDQKILAMAWAPNQDGPSQYLAVVTPIRDDEKEKYHTPENTPFSAFEPAPSYPTALQIWEFKGKKIGAEIDTLDLDNKPRLRQVLCSDWGDLRRISWCQAPRKWRDADSEDGSESLGLLAGIWGDGKVRVLDVKLRRNSKSTESIKLESPVFEAKPPSAICTCVAWLSPGDLVVGCSNGFVAIWSILSSSVEPQPYFYHPVHTTYVLNMTPLYPTHPHLVSTISMDGETRMWSVIDPQSENTSTVRMRSASSQLSYSPVLQAVCSSDENEFARLMPIRRFFTTNSAGKIPSPVSALAPCSWWHPNILYGGTGGEVVATNPFRRLLNPKEGQWHQLWFTHEWAQGPDTSSTGISRFFDGYQAEMQNLARNTVGDHRPMGLSLTTIYDEGTHVTGLGWNPNRRCAGWASASLGCGLLRVEDISI</sequence>
<protein>
    <recommendedName>
        <fullName evidence="7">Transcription factor TFIIIC complex subunit Tfc6</fullName>
    </recommendedName>
</protein>
<feature type="region of interest" description="Disordered" evidence="4">
    <location>
        <begin position="1"/>
        <end position="124"/>
    </location>
</feature>
<dbReference type="EMBL" id="JAPQKO010000006">
    <property type="protein sequence ID" value="KAJ5155504.1"/>
    <property type="molecule type" value="Genomic_DNA"/>
</dbReference>
<reference evidence="5" key="1">
    <citation type="submission" date="2022-11" db="EMBL/GenBank/DDBJ databases">
        <authorList>
            <person name="Petersen C."/>
        </authorList>
    </citation>
    <scope>NUCLEOTIDE SEQUENCE</scope>
    <source>
        <strain evidence="5">IBT 21917</strain>
    </source>
</reference>